<dbReference type="EMBL" id="BAAAOS010000008">
    <property type="protein sequence ID" value="GAA1559878.1"/>
    <property type="molecule type" value="Genomic_DNA"/>
</dbReference>
<sequence length="63" mass="6820">MTIEVTRSTCVGAGQCVLVAEDLFDQDDEGLVVLIEEDPGEDRVDSARRAASLCPARAIQVRE</sequence>
<dbReference type="Proteomes" id="UP001500393">
    <property type="component" value="Unassembled WGS sequence"/>
</dbReference>
<comment type="cofactor">
    <cofactor evidence="1">
        <name>[3Fe-4S] cluster</name>
        <dbReference type="ChEBI" id="CHEBI:21137"/>
    </cofactor>
</comment>
<evidence type="ECO:0000256" key="3">
    <source>
        <dbReference type="ARBA" id="ARBA00022723"/>
    </source>
</evidence>
<evidence type="ECO:0000313" key="9">
    <source>
        <dbReference type="Proteomes" id="UP001500393"/>
    </source>
</evidence>
<proteinExistence type="predicted"/>
<dbReference type="SUPFAM" id="SSF54862">
    <property type="entry name" value="4Fe-4S ferredoxins"/>
    <property type="match status" value="1"/>
</dbReference>
<dbReference type="PANTHER" id="PTHR36923">
    <property type="entry name" value="FERREDOXIN"/>
    <property type="match status" value="1"/>
</dbReference>
<dbReference type="RefSeq" id="WP_344210552.1">
    <property type="nucleotide sequence ID" value="NZ_BAAAOS010000008.1"/>
</dbReference>
<keyword evidence="4" id="KW-0249">Electron transport</keyword>
<dbReference type="Pfam" id="PF13459">
    <property type="entry name" value="Fer4_15"/>
    <property type="match status" value="1"/>
</dbReference>
<evidence type="ECO:0000256" key="1">
    <source>
        <dbReference type="ARBA" id="ARBA00001927"/>
    </source>
</evidence>
<keyword evidence="7" id="KW-0003">3Fe-4S</keyword>
<dbReference type="PANTHER" id="PTHR36923:SF3">
    <property type="entry name" value="FERREDOXIN"/>
    <property type="match status" value="1"/>
</dbReference>
<keyword evidence="9" id="KW-1185">Reference proteome</keyword>
<comment type="caution">
    <text evidence="8">The sequence shown here is derived from an EMBL/GenBank/DDBJ whole genome shotgun (WGS) entry which is preliminary data.</text>
</comment>
<organism evidence="8 9">
    <name type="scientific">Kribbella sancticallisti</name>
    <dbReference type="NCBI Taxonomy" id="460087"/>
    <lineage>
        <taxon>Bacteria</taxon>
        <taxon>Bacillati</taxon>
        <taxon>Actinomycetota</taxon>
        <taxon>Actinomycetes</taxon>
        <taxon>Propionibacteriales</taxon>
        <taxon>Kribbellaceae</taxon>
        <taxon>Kribbella</taxon>
    </lineage>
</organism>
<protein>
    <submittedName>
        <fullName evidence="8">Ferredoxin</fullName>
    </submittedName>
</protein>
<evidence type="ECO:0000256" key="6">
    <source>
        <dbReference type="ARBA" id="ARBA00023014"/>
    </source>
</evidence>
<evidence type="ECO:0000256" key="4">
    <source>
        <dbReference type="ARBA" id="ARBA00022982"/>
    </source>
</evidence>
<keyword evidence="5" id="KW-0408">Iron</keyword>
<name>A0ABP4NGD6_9ACTN</name>
<evidence type="ECO:0000256" key="7">
    <source>
        <dbReference type="ARBA" id="ARBA00023291"/>
    </source>
</evidence>
<dbReference type="Gene3D" id="3.30.70.20">
    <property type="match status" value="1"/>
</dbReference>
<evidence type="ECO:0000313" key="8">
    <source>
        <dbReference type="EMBL" id="GAA1559878.1"/>
    </source>
</evidence>
<keyword evidence="3" id="KW-0479">Metal-binding</keyword>
<keyword evidence="6" id="KW-0411">Iron-sulfur</keyword>
<dbReference type="InterPro" id="IPR051269">
    <property type="entry name" value="Fe-S_cluster_ET"/>
</dbReference>
<reference evidence="9" key="1">
    <citation type="journal article" date="2019" name="Int. J. Syst. Evol. Microbiol.">
        <title>The Global Catalogue of Microorganisms (GCM) 10K type strain sequencing project: providing services to taxonomists for standard genome sequencing and annotation.</title>
        <authorList>
            <consortium name="The Broad Institute Genomics Platform"/>
            <consortium name="The Broad Institute Genome Sequencing Center for Infectious Disease"/>
            <person name="Wu L."/>
            <person name="Ma J."/>
        </authorList>
    </citation>
    <scope>NUCLEOTIDE SEQUENCE [LARGE SCALE GENOMIC DNA]</scope>
    <source>
        <strain evidence="9">JCM 14969</strain>
    </source>
</reference>
<evidence type="ECO:0000256" key="5">
    <source>
        <dbReference type="ARBA" id="ARBA00023004"/>
    </source>
</evidence>
<gene>
    <name evidence="8" type="ORF">GCM10009789_11490</name>
</gene>
<evidence type="ECO:0000256" key="2">
    <source>
        <dbReference type="ARBA" id="ARBA00022448"/>
    </source>
</evidence>
<accession>A0ABP4NGD6</accession>
<keyword evidence="2" id="KW-0813">Transport</keyword>